<dbReference type="PANTHER" id="PTHR12111:SF2">
    <property type="entry name" value="SPLICING FACTOR YJU2B-RELATED"/>
    <property type="match status" value="1"/>
</dbReference>
<comment type="similarity">
    <text evidence="1">Belongs to the CWC16 family.</text>
</comment>
<evidence type="ECO:0008006" key="5">
    <source>
        <dbReference type="Google" id="ProtNLM"/>
    </source>
</evidence>
<dbReference type="Proteomes" id="UP001054857">
    <property type="component" value="Unassembled WGS sequence"/>
</dbReference>
<feature type="compositionally biased region" description="Basic and acidic residues" evidence="2">
    <location>
        <begin position="479"/>
        <end position="489"/>
    </location>
</feature>
<feature type="compositionally biased region" description="Gly residues" evidence="2">
    <location>
        <begin position="341"/>
        <end position="362"/>
    </location>
</feature>
<comment type="caution">
    <text evidence="3">The sequence shown here is derived from an EMBL/GenBank/DDBJ whole genome shotgun (WGS) entry which is preliminary data.</text>
</comment>
<dbReference type="EMBL" id="BMAR01000030">
    <property type="protein sequence ID" value="GFR49466.1"/>
    <property type="molecule type" value="Genomic_DNA"/>
</dbReference>
<dbReference type="AlphaFoldDB" id="A0AAD3DWR5"/>
<feature type="compositionally biased region" description="Low complexity" evidence="2">
    <location>
        <begin position="373"/>
        <end position="387"/>
    </location>
</feature>
<accession>A0AAD3DWR5</accession>
<feature type="compositionally biased region" description="Gly residues" evidence="2">
    <location>
        <begin position="467"/>
        <end position="476"/>
    </location>
</feature>
<dbReference type="PANTHER" id="PTHR12111">
    <property type="entry name" value="SPLICING FACTOR YJU2"/>
    <property type="match status" value="1"/>
</dbReference>
<organism evidence="3 4">
    <name type="scientific">Astrephomene gubernaculifera</name>
    <dbReference type="NCBI Taxonomy" id="47775"/>
    <lineage>
        <taxon>Eukaryota</taxon>
        <taxon>Viridiplantae</taxon>
        <taxon>Chlorophyta</taxon>
        <taxon>core chlorophytes</taxon>
        <taxon>Chlorophyceae</taxon>
        <taxon>CS clade</taxon>
        <taxon>Chlamydomonadales</taxon>
        <taxon>Astrephomenaceae</taxon>
        <taxon>Astrephomene</taxon>
    </lineage>
</organism>
<name>A0AAD3DWR5_9CHLO</name>
<dbReference type="Pfam" id="PF04502">
    <property type="entry name" value="Saf4_Yju2"/>
    <property type="match status" value="1"/>
</dbReference>
<keyword evidence="4" id="KW-1185">Reference proteome</keyword>
<feature type="compositionally biased region" description="Low complexity" evidence="2">
    <location>
        <begin position="394"/>
        <end position="438"/>
    </location>
</feature>
<sequence>MSSLAAARADNFYYPPDFDPKKHQTLNKYNGQHPLRERAAKLDQGILVIRFEIPFNIWCDKCGEHIAKGERFNAEKKAIGHYHSTKVLQFCMTHHCGCRITIQTDPKNAEYLVVEGARKKEESYSAADAEVIELPDEEERERRRRDPLYRLEYQQDAKAKALSGAARLAAIQDMADARAADPYTLNRALRASLRGEKRTAAALESQRVALGLPGVVQLLPGAEADGLAAQVAFLTSSARAEAGAEAKRKRILEQDIFLGAAAGAGCAGIASAGGAAIASGAGAAAAAVAAVGGIGGRGMAPAVAAAVVKRQVATAAAGAAVKVRAVEAGRLPLEAARAGSATGGRGEAAGSGSDRGGCGGGAQEPASSGNRKAGVPCAAATAGTPAAAGGGAANGASRGAGVSDAAAGAGAPSGSSSSRMPPGAAALAAAAARKSASAQHRSGGAARPTGHTGTAAGLGNGLVGVAAAGGGGGGGVKRSLKDRAAELQRRRLGPSGVGLTTSRPDM</sequence>
<evidence type="ECO:0000256" key="1">
    <source>
        <dbReference type="ARBA" id="ARBA00005595"/>
    </source>
</evidence>
<evidence type="ECO:0000313" key="4">
    <source>
        <dbReference type="Proteomes" id="UP001054857"/>
    </source>
</evidence>
<proteinExistence type="inferred from homology"/>
<dbReference type="GO" id="GO:0005684">
    <property type="term" value="C:U2-type spliceosomal complex"/>
    <property type="evidence" value="ECO:0007669"/>
    <property type="project" value="TreeGrafter"/>
</dbReference>
<dbReference type="GO" id="GO:0000398">
    <property type="term" value="P:mRNA splicing, via spliceosome"/>
    <property type="evidence" value="ECO:0007669"/>
    <property type="project" value="InterPro"/>
</dbReference>
<gene>
    <name evidence="3" type="ORF">Agub_g11526</name>
</gene>
<evidence type="ECO:0000313" key="3">
    <source>
        <dbReference type="EMBL" id="GFR49466.1"/>
    </source>
</evidence>
<dbReference type="GO" id="GO:0071014">
    <property type="term" value="C:post-mRNA release spliceosomal complex"/>
    <property type="evidence" value="ECO:0007669"/>
    <property type="project" value="TreeGrafter"/>
</dbReference>
<dbReference type="InterPro" id="IPR007590">
    <property type="entry name" value="Saf4/Yju2"/>
</dbReference>
<protein>
    <recommendedName>
        <fullName evidence="5">Coiled-coil domain-containing protein 130</fullName>
    </recommendedName>
</protein>
<reference evidence="3 4" key="1">
    <citation type="journal article" date="2021" name="Sci. Rep.">
        <title>Genome sequencing of the multicellular alga Astrephomene provides insights into convergent evolution of germ-soma differentiation.</title>
        <authorList>
            <person name="Yamashita S."/>
            <person name="Yamamoto K."/>
            <person name="Matsuzaki R."/>
            <person name="Suzuki S."/>
            <person name="Yamaguchi H."/>
            <person name="Hirooka S."/>
            <person name="Minakuchi Y."/>
            <person name="Miyagishima S."/>
            <person name="Kawachi M."/>
            <person name="Toyoda A."/>
            <person name="Nozaki H."/>
        </authorList>
    </citation>
    <scope>NUCLEOTIDE SEQUENCE [LARGE SCALE GENOMIC DNA]</scope>
    <source>
        <strain evidence="3 4">NIES-4017</strain>
    </source>
</reference>
<feature type="region of interest" description="Disordered" evidence="2">
    <location>
        <begin position="467"/>
        <end position="506"/>
    </location>
</feature>
<evidence type="ECO:0000256" key="2">
    <source>
        <dbReference type="SAM" id="MobiDB-lite"/>
    </source>
</evidence>
<feature type="region of interest" description="Disordered" evidence="2">
    <location>
        <begin position="337"/>
        <end position="453"/>
    </location>
</feature>